<proteinExistence type="predicted"/>
<evidence type="ECO:0000313" key="4">
    <source>
        <dbReference type="Proteomes" id="UP000244722"/>
    </source>
</evidence>
<dbReference type="InterPro" id="IPR056884">
    <property type="entry name" value="NPHP3-like_N"/>
</dbReference>
<protein>
    <recommendedName>
        <fullName evidence="2">Nephrocystin 3-like N-terminal domain-containing protein</fullName>
    </recommendedName>
</protein>
<name>A0A2T6ZVC7_TUBBO</name>
<keyword evidence="1" id="KW-0677">Repeat</keyword>
<evidence type="ECO:0000256" key="1">
    <source>
        <dbReference type="ARBA" id="ARBA00022737"/>
    </source>
</evidence>
<feature type="domain" description="Nephrocystin 3-like N-terminal" evidence="2">
    <location>
        <begin position="62"/>
        <end position="105"/>
    </location>
</feature>
<evidence type="ECO:0000313" key="3">
    <source>
        <dbReference type="EMBL" id="PUU79450.1"/>
    </source>
</evidence>
<dbReference type="Pfam" id="PF24883">
    <property type="entry name" value="NPHP3_N"/>
    <property type="match status" value="1"/>
</dbReference>
<gene>
    <name evidence="3" type="ORF">B9Z19DRAFT_828291</name>
</gene>
<dbReference type="AlphaFoldDB" id="A0A2T6ZVC7"/>
<accession>A0A2T6ZVC7</accession>
<comment type="caution">
    <text evidence="3">The sequence shown here is derived from an EMBL/GenBank/DDBJ whole genome shotgun (WGS) entry which is preliminary data.</text>
</comment>
<dbReference type="EMBL" id="NESQ01000092">
    <property type="protein sequence ID" value="PUU79450.1"/>
    <property type="molecule type" value="Genomic_DNA"/>
</dbReference>
<reference evidence="3 4" key="1">
    <citation type="submission" date="2017-04" db="EMBL/GenBank/DDBJ databases">
        <title>Draft genome sequence of Tuber borchii Vittad., a whitish edible truffle.</title>
        <authorList>
            <consortium name="DOE Joint Genome Institute"/>
            <person name="Murat C."/>
            <person name="Kuo A."/>
            <person name="Barry K.W."/>
            <person name="Clum A."/>
            <person name="Dockter R.B."/>
            <person name="Fauchery L."/>
            <person name="Iotti M."/>
            <person name="Kohler A."/>
            <person name="Labutti K."/>
            <person name="Lindquist E.A."/>
            <person name="Lipzen A."/>
            <person name="Ohm R.A."/>
            <person name="Wang M."/>
            <person name="Grigoriev I.V."/>
            <person name="Zambonelli A."/>
            <person name="Martin F.M."/>
        </authorList>
    </citation>
    <scope>NUCLEOTIDE SEQUENCE [LARGE SCALE GENOMIC DNA]</scope>
    <source>
        <strain evidence="3 4">Tbo3840</strain>
    </source>
</reference>
<organism evidence="3 4">
    <name type="scientific">Tuber borchii</name>
    <name type="common">White truffle</name>
    <dbReference type="NCBI Taxonomy" id="42251"/>
    <lineage>
        <taxon>Eukaryota</taxon>
        <taxon>Fungi</taxon>
        <taxon>Dikarya</taxon>
        <taxon>Ascomycota</taxon>
        <taxon>Pezizomycotina</taxon>
        <taxon>Pezizomycetes</taxon>
        <taxon>Pezizales</taxon>
        <taxon>Tuberaceae</taxon>
        <taxon>Tuber</taxon>
    </lineage>
</organism>
<dbReference type="OrthoDB" id="21416at2759"/>
<sequence>MLRVFGNNHSNSFNTTNSFNNTTITFNYTVTYNESKILAWLSPLEPWVQHRDIGAQRVDDIGAWLLETQEFRLWHDGSGEDGSNHATLFCHGIPGVGKSYMISLVPVDQNFLKRGTIAEWADECAMALRRSRRSAIKEAILLKALYPIRIFDFDTEVLRFPEDKKRYVYVLAIALWVHAFEQQAGTNVIGWGWKYDKGTKRSLLLQTEGLLGLAIQQMLVGGYNIMCVLTVGNGCCCCGGGTIVSLRQEIYTQGGILMHGLLYLSEFFEIKFKHSGVRIQMRIDGDQLYIVNKKSIIKNLINYTTKPR</sequence>
<keyword evidence="4" id="KW-1185">Reference proteome</keyword>
<evidence type="ECO:0000259" key="2">
    <source>
        <dbReference type="Pfam" id="PF24883"/>
    </source>
</evidence>
<dbReference type="Proteomes" id="UP000244722">
    <property type="component" value="Unassembled WGS sequence"/>
</dbReference>
<dbReference type="STRING" id="42251.A0A2T6ZVC7"/>